<accession>A0A0E9MPL7</accession>
<dbReference type="InterPro" id="IPR000701">
    <property type="entry name" value="SuccDH_FuR_B_TM-su"/>
</dbReference>
<reference evidence="17 18" key="1">
    <citation type="submission" date="2015-04" db="EMBL/GenBank/DDBJ databases">
        <title>Whole genome shotgun sequence of Sphingomonas changbaiensis NBRC 104936.</title>
        <authorList>
            <person name="Katano-Makiyama Y."/>
            <person name="Hosoyama A."/>
            <person name="Hashimoto M."/>
            <person name="Noguchi M."/>
            <person name="Tsuchikane K."/>
            <person name="Ohji S."/>
            <person name="Yamazoe A."/>
            <person name="Ichikawa N."/>
            <person name="Kimura A."/>
            <person name="Fujita N."/>
        </authorList>
    </citation>
    <scope>NUCLEOTIDE SEQUENCE [LARGE SCALE GENOMIC DNA]</scope>
    <source>
        <strain evidence="17 18">NBRC 104936</strain>
    </source>
</reference>
<evidence type="ECO:0000256" key="12">
    <source>
        <dbReference type="ARBA" id="ARBA00022982"/>
    </source>
</evidence>
<evidence type="ECO:0000313" key="18">
    <source>
        <dbReference type="Proteomes" id="UP000033202"/>
    </source>
</evidence>
<evidence type="ECO:0000256" key="11">
    <source>
        <dbReference type="ARBA" id="ARBA00022723"/>
    </source>
</evidence>
<feature type="transmembrane region" description="Helical" evidence="16">
    <location>
        <begin position="56"/>
        <end position="77"/>
    </location>
</feature>
<evidence type="ECO:0000256" key="6">
    <source>
        <dbReference type="ARBA" id="ARBA00019425"/>
    </source>
</evidence>
<dbReference type="UniPathway" id="UPA00223"/>
<dbReference type="Proteomes" id="UP000033202">
    <property type="component" value="Unassembled WGS sequence"/>
</dbReference>
<keyword evidence="11" id="KW-0479">Metal-binding</keyword>
<sequence length="128" mass="14259">MGTGTEIGRVRGLGSAKAGAHHWWIQRLTAGSNLLLMLWFLFSLLRLPHYDHATIVAWLSTPFAAVAMILLVLSVFWHFRLGLQVVIEDYQHDESRVVAIILLNFYTFAMAGFAIFAILKIAFTGGAV</sequence>
<dbReference type="OrthoDB" id="9809280at2"/>
<evidence type="ECO:0000256" key="15">
    <source>
        <dbReference type="ARBA" id="ARBA00023136"/>
    </source>
</evidence>
<evidence type="ECO:0000256" key="16">
    <source>
        <dbReference type="SAM" id="Phobius"/>
    </source>
</evidence>
<organism evidence="17 18">
    <name type="scientific">Sphingomonas changbaiensis NBRC 104936</name>
    <dbReference type="NCBI Taxonomy" id="1219043"/>
    <lineage>
        <taxon>Bacteria</taxon>
        <taxon>Pseudomonadati</taxon>
        <taxon>Pseudomonadota</taxon>
        <taxon>Alphaproteobacteria</taxon>
        <taxon>Sphingomonadales</taxon>
        <taxon>Sphingomonadaceae</taxon>
        <taxon>Sphingomonas</taxon>
    </lineage>
</organism>
<dbReference type="Gene3D" id="1.20.1300.10">
    <property type="entry name" value="Fumarate reductase/succinate dehydrogenase, transmembrane subunit"/>
    <property type="match status" value="1"/>
</dbReference>
<dbReference type="CDD" id="cd03495">
    <property type="entry name" value="SQR_TypeC_SdhD_like"/>
    <property type="match status" value="1"/>
</dbReference>
<evidence type="ECO:0000256" key="3">
    <source>
        <dbReference type="ARBA" id="ARBA00004141"/>
    </source>
</evidence>
<keyword evidence="18" id="KW-1185">Reference proteome</keyword>
<comment type="function">
    <text evidence="2">Membrane-anchoring subunit of succinate dehydrogenase (SDH).</text>
</comment>
<dbReference type="RefSeq" id="WP_046348237.1">
    <property type="nucleotide sequence ID" value="NZ_BBWU01000029.1"/>
</dbReference>
<name>A0A0E9MPL7_9SPHN</name>
<dbReference type="EMBL" id="BBWU01000029">
    <property type="protein sequence ID" value="GAO39433.1"/>
    <property type="molecule type" value="Genomic_DNA"/>
</dbReference>
<evidence type="ECO:0000256" key="8">
    <source>
        <dbReference type="ARBA" id="ARBA00022532"/>
    </source>
</evidence>
<dbReference type="SUPFAM" id="SSF81343">
    <property type="entry name" value="Fumarate reductase respiratory complex transmembrane subunits"/>
    <property type="match status" value="1"/>
</dbReference>
<dbReference type="InterPro" id="IPR014312">
    <property type="entry name" value="Succ_DH_anchor"/>
</dbReference>
<dbReference type="NCBIfam" id="TIGR02968">
    <property type="entry name" value="succ_dehyd_anc"/>
    <property type="match status" value="1"/>
</dbReference>
<dbReference type="GO" id="GO:0016020">
    <property type="term" value="C:membrane"/>
    <property type="evidence" value="ECO:0007669"/>
    <property type="project" value="UniProtKB-SubCell"/>
</dbReference>
<evidence type="ECO:0000256" key="1">
    <source>
        <dbReference type="ARBA" id="ARBA00001971"/>
    </source>
</evidence>
<evidence type="ECO:0000313" key="17">
    <source>
        <dbReference type="EMBL" id="GAO39433.1"/>
    </source>
</evidence>
<feature type="transmembrane region" description="Helical" evidence="16">
    <location>
        <begin position="24"/>
        <end position="44"/>
    </location>
</feature>
<dbReference type="AlphaFoldDB" id="A0A0E9MPL7"/>
<dbReference type="STRING" id="1219043.SCH01S_29_01220"/>
<dbReference type="InterPro" id="IPR034804">
    <property type="entry name" value="SQR/QFR_C/D"/>
</dbReference>
<gene>
    <name evidence="17" type="primary">sdhD</name>
    <name evidence="17" type="ORF">SCH01S_29_01220</name>
</gene>
<keyword evidence="13 16" id="KW-1133">Transmembrane helix</keyword>
<dbReference type="GO" id="GO:0006099">
    <property type="term" value="P:tricarboxylic acid cycle"/>
    <property type="evidence" value="ECO:0007669"/>
    <property type="project" value="UniProtKB-UniPathway"/>
</dbReference>
<dbReference type="Pfam" id="PF01127">
    <property type="entry name" value="Sdh_cyt"/>
    <property type="match status" value="1"/>
</dbReference>
<keyword evidence="10 16" id="KW-0812">Transmembrane</keyword>
<evidence type="ECO:0000256" key="5">
    <source>
        <dbReference type="ARBA" id="ARBA00011558"/>
    </source>
</evidence>
<comment type="cofactor">
    <cofactor evidence="1">
        <name>heme</name>
        <dbReference type="ChEBI" id="CHEBI:30413"/>
    </cofactor>
</comment>
<keyword evidence="8" id="KW-0816">Tricarboxylic acid cycle</keyword>
<keyword evidence="7" id="KW-0813">Transport</keyword>
<evidence type="ECO:0000256" key="14">
    <source>
        <dbReference type="ARBA" id="ARBA00023004"/>
    </source>
</evidence>
<keyword evidence="9" id="KW-0349">Heme</keyword>
<dbReference type="GO" id="GO:0046872">
    <property type="term" value="F:metal ion binding"/>
    <property type="evidence" value="ECO:0007669"/>
    <property type="project" value="UniProtKB-KW"/>
</dbReference>
<evidence type="ECO:0000256" key="2">
    <source>
        <dbReference type="ARBA" id="ARBA00004050"/>
    </source>
</evidence>
<evidence type="ECO:0000256" key="7">
    <source>
        <dbReference type="ARBA" id="ARBA00022448"/>
    </source>
</evidence>
<evidence type="ECO:0000256" key="10">
    <source>
        <dbReference type="ARBA" id="ARBA00022692"/>
    </source>
</evidence>
<comment type="subcellular location">
    <subcellularLocation>
        <location evidence="3">Membrane</location>
        <topology evidence="3">Multi-pass membrane protein</topology>
    </subcellularLocation>
</comment>
<keyword evidence="15 16" id="KW-0472">Membrane</keyword>
<proteinExistence type="predicted"/>
<evidence type="ECO:0000256" key="9">
    <source>
        <dbReference type="ARBA" id="ARBA00022617"/>
    </source>
</evidence>
<evidence type="ECO:0000256" key="13">
    <source>
        <dbReference type="ARBA" id="ARBA00022989"/>
    </source>
</evidence>
<evidence type="ECO:0000256" key="4">
    <source>
        <dbReference type="ARBA" id="ARBA00005163"/>
    </source>
</evidence>
<keyword evidence="12" id="KW-0249">Electron transport</keyword>
<feature type="transmembrane region" description="Helical" evidence="16">
    <location>
        <begin position="97"/>
        <end position="119"/>
    </location>
</feature>
<comment type="subunit">
    <text evidence="5">Part of an enzyme complex containing four subunits: a flavoprotein, an iron-sulfur protein, plus two membrane-anchoring proteins, SdhC and SdhD.</text>
</comment>
<comment type="caution">
    <text evidence="17">The sequence shown here is derived from an EMBL/GenBank/DDBJ whole genome shotgun (WGS) entry which is preliminary data.</text>
</comment>
<dbReference type="GO" id="GO:0020037">
    <property type="term" value="F:heme binding"/>
    <property type="evidence" value="ECO:0007669"/>
    <property type="project" value="InterPro"/>
</dbReference>
<protein>
    <recommendedName>
        <fullName evidence="6">Succinate dehydrogenase hydrophobic membrane anchor subunit</fullName>
    </recommendedName>
</protein>
<comment type="pathway">
    <text evidence="4">Carbohydrate metabolism; tricarboxylic acid cycle.</text>
</comment>
<keyword evidence="14" id="KW-0408">Iron</keyword>